<evidence type="ECO:0000313" key="3">
    <source>
        <dbReference type="Proteomes" id="UP000077051"/>
    </source>
</evidence>
<gene>
    <name evidence="2" type="ORF">MUCCIDRAFT_166350</name>
</gene>
<comment type="caution">
    <text evidence="2">The sequence shown here is derived from an EMBL/GenBank/DDBJ whole genome shotgun (WGS) entry which is preliminary data.</text>
</comment>
<evidence type="ECO:0000313" key="2">
    <source>
        <dbReference type="EMBL" id="OAD00576.1"/>
    </source>
</evidence>
<protein>
    <submittedName>
        <fullName evidence="2">Uncharacterized protein</fullName>
    </submittedName>
</protein>
<sequence length="243" mass="27654">MPSSVLFVVHNFEVSSIAVNLKIILAIIVFLYCPQKKIIYIEERLNYFFLQTHQQKFTVNKKADRAMWQYLVRGDSTQIASSTYTVSLDSLEFVYPFVYISYGSINDQYTACKYLSSTYSRMFDCPNGGFVSEYTVLNKGEVLSSTGVKATLFLFGSKHVVAAYSDLYMVSDLALDNEKGTLLIVTYDPLQNRNGCYITINQNTCAFVRAFKAKKTQELIPTNGEQPVRCHYYQQNDLVSHGL</sequence>
<dbReference type="VEuPathDB" id="FungiDB:MUCCIDRAFT_166350"/>
<dbReference type="AlphaFoldDB" id="A0A168J026"/>
<organism evidence="2 3">
    <name type="scientific">Mucor lusitanicus CBS 277.49</name>
    <dbReference type="NCBI Taxonomy" id="747725"/>
    <lineage>
        <taxon>Eukaryota</taxon>
        <taxon>Fungi</taxon>
        <taxon>Fungi incertae sedis</taxon>
        <taxon>Mucoromycota</taxon>
        <taxon>Mucoromycotina</taxon>
        <taxon>Mucoromycetes</taxon>
        <taxon>Mucorales</taxon>
        <taxon>Mucorineae</taxon>
        <taxon>Mucoraceae</taxon>
        <taxon>Mucor</taxon>
    </lineage>
</organism>
<keyword evidence="1" id="KW-0812">Transmembrane</keyword>
<keyword evidence="1" id="KW-1133">Transmembrane helix</keyword>
<keyword evidence="3" id="KW-1185">Reference proteome</keyword>
<name>A0A168J026_MUCCL</name>
<evidence type="ECO:0000256" key="1">
    <source>
        <dbReference type="SAM" id="Phobius"/>
    </source>
</evidence>
<keyword evidence="1" id="KW-0472">Membrane</keyword>
<accession>A0A168J026</accession>
<dbReference type="EMBL" id="AMYB01000007">
    <property type="protein sequence ID" value="OAD00576.1"/>
    <property type="molecule type" value="Genomic_DNA"/>
</dbReference>
<proteinExistence type="predicted"/>
<feature type="transmembrane region" description="Helical" evidence="1">
    <location>
        <begin position="12"/>
        <end position="33"/>
    </location>
</feature>
<reference evidence="2 3" key="1">
    <citation type="submission" date="2015-06" db="EMBL/GenBank/DDBJ databases">
        <title>Expansion of signal transduction pathways in fungi by whole-genome duplication.</title>
        <authorList>
            <consortium name="DOE Joint Genome Institute"/>
            <person name="Corrochano L.M."/>
            <person name="Kuo A."/>
            <person name="Marcet-Houben M."/>
            <person name="Polaino S."/>
            <person name="Salamov A."/>
            <person name="Villalobos J.M."/>
            <person name="Alvarez M.I."/>
            <person name="Avalos J."/>
            <person name="Benito E.P."/>
            <person name="Benoit I."/>
            <person name="Burger G."/>
            <person name="Camino L.P."/>
            <person name="Canovas D."/>
            <person name="Cerda-Olmedo E."/>
            <person name="Cheng J.-F."/>
            <person name="Dominguez A."/>
            <person name="Elias M."/>
            <person name="Eslava A.P."/>
            <person name="Glaser F."/>
            <person name="Grimwood J."/>
            <person name="Gutierrez G."/>
            <person name="Heitman J."/>
            <person name="Henrissat B."/>
            <person name="Iturriaga E.A."/>
            <person name="Lang B.F."/>
            <person name="Lavin J.L."/>
            <person name="Lee S."/>
            <person name="Li W."/>
            <person name="Lindquist E."/>
            <person name="Lopez-Garcia S."/>
            <person name="Luque E.M."/>
            <person name="Marcos A.T."/>
            <person name="Martin J."/>
            <person name="Mccluskey K."/>
            <person name="Medina H.R."/>
            <person name="Miralles-Duran A."/>
            <person name="Miyazaki A."/>
            <person name="Munoz-Torres E."/>
            <person name="Oguiza J.A."/>
            <person name="Ohm R."/>
            <person name="Olmedo M."/>
            <person name="Orejas M."/>
            <person name="Ortiz-Castellanos L."/>
            <person name="Pisabarro A.G."/>
            <person name="Rodriguez-Romero J."/>
            <person name="Ruiz-Herrera J."/>
            <person name="Ruiz-Vazquez R."/>
            <person name="Sanz C."/>
            <person name="Schackwitz W."/>
            <person name="Schmutz J."/>
            <person name="Shahriari M."/>
            <person name="Shelest E."/>
            <person name="Silva-Franco F."/>
            <person name="Soanes D."/>
            <person name="Syed K."/>
            <person name="Tagua V.G."/>
            <person name="Talbot N.J."/>
            <person name="Thon M."/>
            <person name="De Vries R.P."/>
            <person name="Wiebenga A."/>
            <person name="Yadav J.S."/>
            <person name="Braun E.L."/>
            <person name="Baker S."/>
            <person name="Garre V."/>
            <person name="Horwitz B."/>
            <person name="Torres-Martinez S."/>
            <person name="Idnurm A."/>
            <person name="Herrera-Estrella A."/>
            <person name="Gabaldon T."/>
            <person name="Grigoriev I.V."/>
        </authorList>
    </citation>
    <scope>NUCLEOTIDE SEQUENCE [LARGE SCALE GENOMIC DNA]</scope>
    <source>
        <strain evidence="2 3">CBS 277.49</strain>
    </source>
</reference>
<dbReference type="Proteomes" id="UP000077051">
    <property type="component" value="Unassembled WGS sequence"/>
</dbReference>